<feature type="compositionally biased region" description="Polar residues" evidence="5">
    <location>
        <begin position="28"/>
        <end position="44"/>
    </location>
</feature>
<evidence type="ECO:0000256" key="5">
    <source>
        <dbReference type="SAM" id="MobiDB-lite"/>
    </source>
</evidence>
<dbReference type="Gene3D" id="2.130.10.130">
    <property type="entry name" value="Integrin alpha, N-terminal"/>
    <property type="match status" value="2"/>
</dbReference>
<feature type="region of interest" description="Disordered" evidence="5">
    <location>
        <begin position="451"/>
        <end position="638"/>
    </location>
</feature>
<evidence type="ECO:0000313" key="6">
    <source>
        <dbReference type="EMBL" id="GAX17796.1"/>
    </source>
</evidence>
<evidence type="ECO:0000256" key="2">
    <source>
        <dbReference type="ARBA" id="ARBA00022737"/>
    </source>
</evidence>
<dbReference type="PANTHER" id="PTHR36220:SF1">
    <property type="entry name" value="GAMMA TUBULIN COMPLEX COMPONENT C-TERMINAL DOMAIN-CONTAINING PROTEIN"/>
    <property type="match status" value="1"/>
</dbReference>
<evidence type="ECO:0000313" key="7">
    <source>
        <dbReference type="Proteomes" id="UP000198406"/>
    </source>
</evidence>
<feature type="region of interest" description="Disordered" evidence="5">
    <location>
        <begin position="83"/>
        <end position="150"/>
    </location>
</feature>
<feature type="compositionally biased region" description="Polar residues" evidence="5">
    <location>
        <begin position="694"/>
        <end position="707"/>
    </location>
</feature>
<keyword evidence="1" id="KW-0732">Signal</keyword>
<dbReference type="InterPro" id="IPR013519">
    <property type="entry name" value="Int_alpha_beta-p"/>
</dbReference>
<feature type="region of interest" description="Disordered" evidence="5">
    <location>
        <begin position="663"/>
        <end position="855"/>
    </location>
</feature>
<feature type="repeat" description="FG-GAP" evidence="4">
    <location>
        <begin position="1814"/>
        <end position="1868"/>
    </location>
</feature>
<feature type="compositionally biased region" description="Acidic residues" evidence="5">
    <location>
        <begin position="629"/>
        <end position="638"/>
    </location>
</feature>
<dbReference type="SUPFAM" id="SSF69318">
    <property type="entry name" value="Integrin alpha N-terminal domain"/>
    <property type="match status" value="1"/>
</dbReference>
<keyword evidence="2" id="KW-0677">Repeat</keyword>
<feature type="repeat" description="FG-GAP" evidence="4">
    <location>
        <begin position="1689"/>
        <end position="1747"/>
    </location>
</feature>
<evidence type="ECO:0000256" key="4">
    <source>
        <dbReference type="PROSITE-ProRule" id="PRU00803"/>
    </source>
</evidence>
<feature type="repeat" description="FG-GAP" evidence="4">
    <location>
        <begin position="1871"/>
        <end position="1925"/>
    </location>
</feature>
<feature type="region of interest" description="Disordered" evidence="5">
    <location>
        <begin position="180"/>
        <end position="200"/>
    </location>
</feature>
<dbReference type="InParanoid" id="A0A1Z5JVB0"/>
<feature type="compositionally biased region" description="Polar residues" evidence="5">
    <location>
        <begin position="573"/>
        <end position="583"/>
    </location>
</feature>
<evidence type="ECO:0000256" key="1">
    <source>
        <dbReference type="ARBA" id="ARBA00022729"/>
    </source>
</evidence>
<feature type="region of interest" description="Disordered" evidence="5">
    <location>
        <begin position="913"/>
        <end position="965"/>
    </location>
</feature>
<feature type="compositionally biased region" description="Basic and acidic residues" evidence="5">
    <location>
        <begin position="1528"/>
        <end position="1544"/>
    </location>
</feature>
<name>A0A1Z5JVB0_FISSO</name>
<dbReference type="InterPro" id="IPR036322">
    <property type="entry name" value="WD40_repeat_dom_sf"/>
</dbReference>
<dbReference type="SMART" id="SM00191">
    <property type="entry name" value="Int_alpha"/>
    <property type="match status" value="8"/>
</dbReference>
<feature type="compositionally biased region" description="Polar residues" evidence="5">
    <location>
        <begin position="498"/>
        <end position="509"/>
    </location>
</feature>
<feature type="compositionally biased region" description="Basic and acidic residues" evidence="5">
    <location>
        <begin position="247"/>
        <end position="267"/>
    </location>
</feature>
<dbReference type="OrthoDB" id="49473at2759"/>
<proteinExistence type="predicted"/>
<dbReference type="Proteomes" id="UP000198406">
    <property type="component" value="Unassembled WGS sequence"/>
</dbReference>
<dbReference type="PROSITE" id="PS51470">
    <property type="entry name" value="FG_GAP"/>
    <property type="match status" value="3"/>
</dbReference>
<dbReference type="InterPro" id="IPR028994">
    <property type="entry name" value="Integrin_alpha_N"/>
</dbReference>
<keyword evidence="3" id="KW-0325">Glycoprotein</keyword>
<keyword evidence="7" id="KW-1185">Reference proteome</keyword>
<feature type="region of interest" description="Disordered" evidence="5">
    <location>
        <begin position="214"/>
        <end position="267"/>
    </location>
</feature>
<protein>
    <submittedName>
        <fullName evidence="6">Uncharacterized protein</fullName>
    </submittedName>
</protein>
<feature type="region of interest" description="Disordered" evidence="5">
    <location>
        <begin position="1522"/>
        <end position="1544"/>
    </location>
</feature>
<dbReference type="Pfam" id="PF14312">
    <property type="entry name" value="FG-GAP_2"/>
    <property type="match status" value="1"/>
</dbReference>
<feature type="compositionally biased region" description="Polar residues" evidence="5">
    <location>
        <begin position="591"/>
        <end position="601"/>
    </location>
</feature>
<feature type="compositionally biased region" description="Basic and acidic residues" evidence="5">
    <location>
        <begin position="611"/>
        <end position="627"/>
    </location>
</feature>
<feature type="compositionally biased region" description="Polar residues" evidence="5">
    <location>
        <begin position="214"/>
        <end position="236"/>
    </location>
</feature>
<dbReference type="PANTHER" id="PTHR36220">
    <property type="entry name" value="UNNAMED PRODUCT"/>
    <property type="match status" value="1"/>
</dbReference>
<accession>A0A1Z5JVB0</accession>
<feature type="region of interest" description="Disordered" evidence="5">
    <location>
        <begin position="1180"/>
        <end position="1208"/>
    </location>
</feature>
<feature type="compositionally biased region" description="Polar residues" evidence="5">
    <location>
        <begin position="715"/>
        <end position="741"/>
    </location>
</feature>
<feature type="compositionally biased region" description="Basic and acidic residues" evidence="5">
    <location>
        <begin position="547"/>
        <end position="563"/>
    </location>
</feature>
<gene>
    <name evidence="6" type="ORF">FisN_24Hu134</name>
</gene>
<feature type="compositionally biased region" description="Basic and acidic residues" evidence="5">
    <location>
        <begin position="765"/>
        <end position="791"/>
    </location>
</feature>
<dbReference type="EMBL" id="BDSP01000122">
    <property type="protein sequence ID" value="GAX17796.1"/>
    <property type="molecule type" value="Genomic_DNA"/>
</dbReference>
<feature type="compositionally biased region" description="Acidic residues" evidence="5">
    <location>
        <begin position="83"/>
        <end position="100"/>
    </location>
</feature>
<dbReference type="InterPro" id="IPR013517">
    <property type="entry name" value="FG-GAP"/>
</dbReference>
<feature type="compositionally biased region" description="Polar residues" evidence="5">
    <location>
        <begin position="132"/>
        <end position="150"/>
    </location>
</feature>
<feature type="compositionally biased region" description="Acidic residues" evidence="5">
    <location>
        <begin position="464"/>
        <end position="477"/>
    </location>
</feature>
<organism evidence="6 7">
    <name type="scientific">Fistulifera solaris</name>
    <name type="common">Oleaginous diatom</name>
    <dbReference type="NCBI Taxonomy" id="1519565"/>
    <lineage>
        <taxon>Eukaryota</taxon>
        <taxon>Sar</taxon>
        <taxon>Stramenopiles</taxon>
        <taxon>Ochrophyta</taxon>
        <taxon>Bacillariophyta</taxon>
        <taxon>Bacillariophyceae</taxon>
        <taxon>Bacillariophycidae</taxon>
        <taxon>Naviculales</taxon>
        <taxon>Naviculaceae</taxon>
        <taxon>Fistulifera</taxon>
    </lineage>
</organism>
<feature type="compositionally biased region" description="Basic and acidic residues" evidence="5">
    <location>
        <begin position="941"/>
        <end position="964"/>
    </location>
</feature>
<sequence length="2409" mass="257947">MSLESKEVPVIDDQNPTTVDLSTAISTEQNLASITPDSTPTKATDASEPAAVEESGALIEEDLYEEEIIDDSYADEFVEEYEEEVVDDDYSEETIEDDLPFDSPRRASPKKSVRIVDNAPSINPIELDERTSLTNPNLTKQETADTQTPHDITEKVVAIFSDDVVLGVNQTNEFETESDLLATKQEENANPAFEQDVSIDTQTEQNITADLMSTSELESKPNSLKASVQTSSVLSLENDEPSQTEVVDPKPIDADRGEETEESRKLDMISGSLQPDAAMSQDADQLVNATHEVEKDFAIQSALESRLFHGQDADFIPSFASESTVGEAKDDAIPTETIPLDSERQLDATDAASNTAVTDSKLLCVSEFDDGREMETLLDSELPVESERETHEQLQTPVDFATDSAHVVAPDSEIESTSDRTTDVTLPTEAVAQIIDDVRAETDDIAEVTSELKEMAPESALITEQEDDIVTEADQELTDSLPKHKEDDEQASIDAETRLTSSDVNSAPQIDTEPKDMANATWTVSESVSEPKKEVDAGTETSSDMKLAVDPKSEKEDELRIPVDSETDLASDVASTRDSTSNGKADAAVTASESVLDSQNEVDAIPLDAESTSHPEQELSEEDKNQDSLDAESGIDFETESCSAFNSIQVETADVALTASESALKSQYEADVKPEEPADEEVAADADPNEKQVSELQASTVIVQGNTTEDESISKGYSTSDDPTEAVCTTETVRSEINQEAETTKLLEVVPESETRVESVSFVEDSDHAGDHSGADLDDNREAFIDSKMDFSENTNSAPAIDSRPEDKDEPAITTPESVFEAEQGDLGSEERLEPQPESADGAPTLEQEQADGIQDAEYKELDQAGEFNSDVALDSTSNEVTDAAAAIVNAHCSTLEQEHDSDLEVNLATVESEKLVQAEEEPGADQLDVSVGRNSSPSDDIDHSSIDDSTANDKENVAARTEDPDVVVEAVAEPVLKADCKEDLVTEPQFGSNQMTKPPLDEIDAFSDARSKDIEVIPDLTLDSTSNDVTDAAEPAEMIHHSVPQLETDDISSVDVLYGNVAEQNCETTLALNPAWDTDTRIHSDIKVEAEVDQIVDFAHDLLEETELAAQESSDSGIELGTEADDLKSKLETEPRAGFPPEVDQDGQVEWDAEPQLDSEAVSVIVPEDDANAPDLVLSEESDQDESSSHSNNQEAIHAPIDSDCSHNMEKGYAREILLYSVESEVQDEVPPGPAGAPAFQFQSSNIAENASLNEAIFPEETSFSDEFVNSEETRVVKEDLAQKDSTFVAMMDVPSESLGKIPVQHSGVNANEQRKEVTLEDIGAVKAEEEAHVDETMPAIQVADKALSGIFDDCVPKDHYPDFAQEDACFDDAAPAVYPEITTLNYATDHVDNEVNENALPSMKTFYFPDGNHEENCNVAQSEECEGIFDYKRNQIGVALLAEQSSAETPMHDFQTSSVEEEIVFYDTDSDGDLADRVSQQDLIRKFDNADRAETDAVGYDSTYSEAVTFSEQPLTDINKGVTFTKPDEKEHSFLGPDRDRDDIEQGFVQNQDDESEESQIEEEIVADVDGKDHETNKGLCDRAAIFAIACAICLLLITLALAIPFLLKDDDGDNDREISFPTKAPDTIKPTPAPRLKYELASGPYDDNPDTGFGKTISFDSGLLLVGLPNEGQGLVRTFQTGQSDEMLSASDLLGEQEASGFGWSVDVSGTIAAIGSPFLFIVDTPTEAGGVYVYEYSGSNWSQVGETLRGDEDLFAANEAFGSSVSVAVTETSYRVVVGAPVSNLDDFEIGRVYTFEWPIKDGSAWAGMESTALLGERAGDRFGSSVAISKDGSMFVAGGPGGDLHDEPGLVFVYQYVGESSTEAWEMVFSISGTEGNERFGASVAILSANGDTFAIGAPDYESGSGRVVVYRRGDDGVYQKLGSDIVGERGESLGETNTLSGSSNGDSVQIVVGTAKGKVVRYDYSAQSQSWSMMYEELDLDYAAVTSISVSGANSGLLAIGSEVDGVVSIYKSTDNGDSVEPDLEPPAASPVAAPVSFPTGTVASETVAPTFATLLEWSIVGGPFNVDMAQSGYGSSLAMSDTQVAVGAPFAGLVKTYRIDPTGTWSESAELTGRESSDGFGYSLDMDGSGMLVGAPLAGGAGAAYYYENDGSGQWMPMGDPLLNTAGPDGFFGSSVAISASRVGVVGAVGFSGDGLTGRGAAYLFEFADGWSLSTSEFGTEAGDSLGHAVDIDSSGTMVLLGAPGNKGGYAIVLEKKGSTWDTTLLIRGQNEGDAFGTSVKVLSPYHVAVGAPGYLQGRGRVVVYQRVRGTFEELVDVVGDEGDEMGSTLKLAGSGTTLLVGRADGFVKRLEFDATNSKWIQTTELVDSGVGSGLQAIATPSDDPGMFAASGAEKAVVYGLS</sequence>
<feature type="region of interest" description="Disordered" evidence="5">
    <location>
        <begin position="28"/>
        <end position="61"/>
    </location>
</feature>
<reference evidence="6 7" key="1">
    <citation type="journal article" date="2015" name="Plant Cell">
        <title>Oil accumulation by the oleaginous diatom Fistulifera solaris as revealed by the genome and transcriptome.</title>
        <authorList>
            <person name="Tanaka T."/>
            <person name="Maeda Y."/>
            <person name="Veluchamy A."/>
            <person name="Tanaka M."/>
            <person name="Abida H."/>
            <person name="Marechal E."/>
            <person name="Bowler C."/>
            <person name="Muto M."/>
            <person name="Sunaga Y."/>
            <person name="Tanaka M."/>
            <person name="Yoshino T."/>
            <person name="Taniguchi T."/>
            <person name="Fukuda Y."/>
            <person name="Nemoto M."/>
            <person name="Matsumoto M."/>
            <person name="Wong P.S."/>
            <person name="Aburatani S."/>
            <person name="Fujibuchi W."/>
        </authorList>
    </citation>
    <scope>NUCLEOTIDE SEQUENCE [LARGE SCALE GENOMIC DNA]</scope>
    <source>
        <strain evidence="6 7">JPCC DA0580</strain>
    </source>
</reference>
<dbReference type="SUPFAM" id="SSF50978">
    <property type="entry name" value="WD40 repeat-like"/>
    <property type="match status" value="1"/>
</dbReference>
<comment type="caution">
    <text evidence="6">The sequence shown here is derived from an EMBL/GenBank/DDBJ whole genome shotgun (WGS) entry which is preliminary data.</text>
</comment>
<evidence type="ECO:0000256" key="3">
    <source>
        <dbReference type="ARBA" id="ARBA00023180"/>
    </source>
</evidence>